<comment type="subcellular location">
    <subcellularLocation>
        <location evidence="1">Nucleus</location>
    </subcellularLocation>
</comment>
<feature type="compositionally biased region" description="Polar residues" evidence="9">
    <location>
        <begin position="502"/>
        <end position="512"/>
    </location>
</feature>
<feature type="compositionally biased region" description="Basic and acidic residues" evidence="9">
    <location>
        <begin position="465"/>
        <end position="479"/>
    </location>
</feature>
<dbReference type="SMART" id="SM00490">
    <property type="entry name" value="HELICc"/>
    <property type="match status" value="1"/>
</dbReference>
<feature type="compositionally biased region" description="Basic residues" evidence="9">
    <location>
        <begin position="327"/>
        <end position="339"/>
    </location>
</feature>
<feature type="compositionally biased region" description="Acidic residues" evidence="9">
    <location>
        <begin position="983"/>
        <end position="997"/>
    </location>
</feature>
<dbReference type="GO" id="GO:0003677">
    <property type="term" value="F:DNA binding"/>
    <property type="evidence" value="ECO:0007669"/>
    <property type="project" value="UniProtKB-KW"/>
</dbReference>
<keyword evidence="4" id="KW-0378">Hydrolase</keyword>
<accession>A0A7R8YYE8</accession>
<evidence type="ECO:0000256" key="9">
    <source>
        <dbReference type="SAM" id="MobiDB-lite"/>
    </source>
</evidence>
<gene>
    <name evidence="12" type="ORF">HERILL_LOCUS9481</name>
</gene>
<evidence type="ECO:0000256" key="6">
    <source>
        <dbReference type="ARBA" id="ARBA00022840"/>
    </source>
</evidence>
<feature type="region of interest" description="Disordered" evidence="9">
    <location>
        <begin position="1"/>
        <end position="22"/>
    </location>
</feature>
<feature type="domain" description="Helicase ATP-binding" evidence="10">
    <location>
        <begin position="652"/>
        <end position="839"/>
    </location>
</feature>
<dbReference type="InterPro" id="IPR014001">
    <property type="entry name" value="Helicase_ATP-bd"/>
</dbReference>
<dbReference type="InterPro" id="IPR049730">
    <property type="entry name" value="SNF2/RAD54-like_C"/>
</dbReference>
<evidence type="ECO:0000313" key="12">
    <source>
        <dbReference type="EMBL" id="CAD7086730.1"/>
    </source>
</evidence>
<dbReference type="PANTHER" id="PTHR45797">
    <property type="entry name" value="RAD54-LIKE"/>
    <property type="match status" value="1"/>
</dbReference>
<dbReference type="InterPro" id="IPR000330">
    <property type="entry name" value="SNF2_N"/>
</dbReference>
<dbReference type="GO" id="GO:0004386">
    <property type="term" value="F:helicase activity"/>
    <property type="evidence" value="ECO:0007669"/>
    <property type="project" value="UniProtKB-KW"/>
</dbReference>
<keyword evidence="8" id="KW-0539">Nucleus</keyword>
<proteinExistence type="inferred from homology"/>
<protein>
    <recommendedName>
        <fullName evidence="14">Transcriptional regulator ATRX homolog</fullName>
    </recommendedName>
</protein>
<dbReference type="SUPFAM" id="SSF52540">
    <property type="entry name" value="P-loop containing nucleoside triphosphate hydrolases"/>
    <property type="match status" value="2"/>
</dbReference>
<evidence type="ECO:0000256" key="1">
    <source>
        <dbReference type="ARBA" id="ARBA00004123"/>
    </source>
</evidence>
<keyword evidence="7" id="KW-0238">DNA-binding</keyword>
<dbReference type="PANTHER" id="PTHR45797:SF3">
    <property type="entry name" value="TRANSCRIPTIONAL REGULATOR ATRX HOMOLOG"/>
    <property type="match status" value="1"/>
</dbReference>
<keyword evidence="5" id="KW-0347">Helicase</keyword>
<dbReference type="Gene3D" id="3.40.50.300">
    <property type="entry name" value="P-loop containing nucleotide triphosphate hydrolases"/>
    <property type="match status" value="1"/>
</dbReference>
<dbReference type="EMBL" id="LR899012">
    <property type="protein sequence ID" value="CAD7086730.1"/>
    <property type="molecule type" value="Genomic_DNA"/>
</dbReference>
<reference evidence="12 13" key="1">
    <citation type="submission" date="2020-11" db="EMBL/GenBank/DDBJ databases">
        <authorList>
            <person name="Wallbank WR R."/>
            <person name="Pardo Diaz C."/>
            <person name="Kozak K."/>
            <person name="Martin S."/>
            <person name="Jiggins C."/>
            <person name="Moest M."/>
            <person name="Warren A I."/>
            <person name="Generalovic N T."/>
            <person name="Byers J.R.P. K."/>
            <person name="Montejo-Kovacevich G."/>
            <person name="Yen C E."/>
        </authorList>
    </citation>
    <scope>NUCLEOTIDE SEQUENCE [LARGE SCALE GENOMIC DNA]</scope>
</reference>
<dbReference type="GO" id="GO:0005524">
    <property type="term" value="F:ATP binding"/>
    <property type="evidence" value="ECO:0007669"/>
    <property type="project" value="UniProtKB-KW"/>
</dbReference>
<feature type="compositionally biased region" description="Low complexity" evidence="9">
    <location>
        <begin position="998"/>
        <end position="1011"/>
    </location>
</feature>
<dbReference type="CDD" id="cd18793">
    <property type="entry name" value="SF2_C_SNF"/>
    <property type="match status" value="1"/>
</dbReference>
<dbReference type="Pfam" id="PF00271">
    <property type="entry name" value="Helicase_C"/>
    <property type="match status" value="1"/>
</dbReference>
<dbReference type="PROSITE" id="PS51194">
    <property type="entry name" value="HELICASE_CTER"/>
    <property type="match status" value="1"/>
</dbReference>
<evidence type="ECO:0000256" key="3">
    <source>
        <dbReference type="ARBA" id="ARBA00022741"/>
    </source>
</evidence>
<dbReference type="FunCoup" id="A0A7R8YYE8">
    <property type="interactions" value="578"/>
</dbReference>
<dbReference type="Pfam" id="PF00176">
    <property type="entry name" value="SNF2-rel_dom"/>
    <property type="match status" value="1"/>
</dbReference>
<feature type="compositionally biased region" description="Acidic residues" evidence="9">
    <location>
        <begin position="378"/>
        <end position="390"/>
    </location>
</feature>
<keyword evidence="3" id="KW-0547">Nucleotide-binding</keyword>
<dbReference type="InterPro" id="IPR027417">
    <property type="entry name" value="P-loop_NTPase"/>
</dbReference>
<feature type="compositionally biased region" description="Basic and acidic residues" evidence="9">
    <location>
        <begin position="413"/>
        <end position="434"/>
    </location>
</feature>
<sequence>MKDFSITPTPASTDKKDHTKEYDKLRKTLKKIYKEAKQKIHSAGKTIKDPDDNNLDASSIAEEDPSDEQIVNDPLLTEMNAAKVEVPETNGDDQTGHSTPKQNGIDPPEFLPANPSEENKPPNEECKTKIRLVAIEKLLDPKVMASSSSLIPNALEKPRIQVGSSMLNTNMNMSSSIIILDSDDEVPEPASTKVVSNGALEKSKDKRPSRSVPKVKPVKVRISKCRVSEKLLKAGKRKIKISKISHLIHPNNGSSDDSEPLNSKKRRLDSTDSDEDASATSSSDDYYPKGRKGSSRQRNSHRKVRSNSRAERSKQRYNESSDDDRSKRRRRDKERRKHEEKRDKRSEPSTSSKHKDKSSSSSPRKPRRIDDDSSSNNQEDDTNAIDDIESQLEAMESGKKTEGNTESSASKKSTSDAEKSASASEKADSDKENSAGKSNKSNKADTDASSSDDETIINIKKKKAKESEKDKSDNDKKNSESSSDEEIVKVRKKHSKRKRIRTSSGSDFSQAAESPDGEESSDNDDEKSNKNKQKTKRKKKGESDGENSDGDGHTKRKNIRQVIKTKNLDDETKKAAEAEKERRKRVEERQKLYNQIFEKPESAEVDKAVLDFDPETKEELLSIDSGLLKKLKPHQVQGVKFMWDACFETIKDIENKPGSGCILGHCMGLGKTVQVVTLTHTLLANSEKTHVRTVLVITPLSTVTNWAKEFHMWMKFCKYKDVEVYDMSKYKDKKLRIYKLKEWQEDGGVCILGYDMYRILANPKGTGGKKMREALQETLVDPGPDLIVCDEGHLLKNEKTSISQAVSRVRTLRRIVLSGTPLQNNLKEYYCMVQFVKPNLLGTYKEYLNRFVNPITNGQYTDSTERDIRLMKNRSHVLHKMLEGCIQRRDYSVLAPYLPPKHEYVVFISLSDLQKTLYEHYMVNERSIDNGPSNVGGRGAALFKDFQTLRRIWTHPMALRVNSDEVKKKKDRKALLDDENSLDDFIVDDDETTESESESSNSDSDESGSSSRAKKSKSKATNSTRRTRQNPNAANAAGLEPVEEEEEEACASKWWKPLCPESELNNIHHSPKLLLLFEILQECESIGDKVLLFSQSLQSLEVIESFLALIDRKTQGIEEECDVNGFIGSWKLGLDYFRLDGSNSVESREHMCRRFNNKSDYRARLFLISTRAGSLGINLVAANRVIIFDASWNPSHDTQSIFRVYRFGQEKPCYIYRFIAKGTMEEKVYERQVMKQATAKRVIDEHQIGRHYNSNDLMELYQYDLSAPEVREVPILPKDRLFADLIKKHEKTILKYHEHDSLLENKESENLNEEERKAAWAEYENEKNQPPAPQYGVYSRPNYRNGPVTSSKIFGFRSDVLLRLLNLKVRRDHPHLTDMDVGQLVPLYLRQLYEQMNEGNPMLFNELNEMNRAFEMPTGFGVNPMATNYIINPFCPPPSTQNTEPAYIHEID</sequence>
<comment type="similarity">
    <text evidence="2">Belongs to the SNF2/RAD54 helicase family.</text>
</comment>
<dbReference type="InParanoid" id="A0A7R8YYE8"/>
<evidence type="ECO:0000313" key="13">
    <source>
        <dbReference type="Proteomes" id="UP000594454"/>
    </source>
</evidence>
<evidence type="ECO:0008006" key="14">
    <source>
        <dbReference type="Google" id="ProtNLM"/>
    </source>
</evidence>
<feature type="compositionally biased region" description="Basic and acidic residues" evidence="9">
    <location>
        <begin position="566"/>
        <end position="586"/>
    </location>
</feature>
<dbReference type="Gene3D" id="3.40.50.10810">
    <property type="entry name" value="Tandem AAA-ATPase domain"/>
    <property type="match status" value="1"/>
</dbReference>
<evidence type="ECO:0000256" key="2">
    <source>
        <dbReference type="ARBA" id="ARBA00007025"/>
    </source>
</evidence>
<feature type="domain" description="Helicase C-terminal" evidence="11">
    <location>
        <begin position="1078"/>
        <end position="1258"/>
    </location>
</feature>
<feature type="region of interest" description="Disordered" evidence="9">
    <location>
        <begin position="38"/>
        <end position="125"/>
    </location>
</feature>
<name>A0A7R8YYE8_HERIL</name>
<dbReference type="SMART" id="SM00487">
    <property type="entry name" value="DEXDc"/>
    <property type="match status" value="1"/>
</dbReference>
<feature type="compositionally biased region" description="Basic residues" evidence="9">
    <location>
        <begin position="530"/>
        <end position="540"/>
    </location>
</feature>
<feature type="region of interest" description="Disordered" evidence="9">
    <location>
        <begin position="983"/>
        <end position="1043"/>
    </location>
</feature>
<dbReference type="PROSITE" id="PS51192">
    <property type="entry name" value="HELICASE_ATP_BIND_1"/>
    <property type="match status" value="1"/>
</dbReference>
<dbReference type="InterPro" id="IPR001650">
    <property type="entry name" value="Helicase_C-like"/>
</dbReference>
<feature type="region of interest" description="Disordered" evidence="9">
    <location>
        <begin position="187"/>
        <end position="218"/>
    </location>
</feature>
<dbReference type="InterPro" id="IPR044574">
    <property type="entry name" value="ARIP4-like"/>
</dbReference>
<evidence type="ECO:0000259" key="11">
    <source>
        <dbReference type="PROSITE" id="PS51194"/>
    </source>
</evidence>
<dbReference type="OrthoDB" id="9900844at2759"/>
<dbReference type="GO" id="GO:0016887">
    <property type="term" value="F:ATP hydrolysis activity"/>
    <property type="evidence" value="ECO:0007669"/>
    <property type="project" value="InterPro"/>
</dbReference>
<keyword evidence="6" id="KW-0067">ATP-binding</keyword>
<feature type="compositionally biased region" description="Polar residues" evidence="9">
    <location>
        <begin position="1"/>
        <end position="12"/>
    </location>
</feature>
<dbReference type="GO" id="GO:0005634">
    <property type="term" value="C:nucleus"/>
    <property type="evidence" value="ECO:0007669"/>
    <property type="project" value="UniProtKB-SubCell"/>
</dbReference>
<feature type="region of interest" description="Disordered" evidence="9">
    <location>
        <begin position="242"/>
        <end position="586"/>
    </location>
</feature>
<feature type="compositionally biased region" description="Polar residues" evidence="9">
    <location>
        <begin position="92"/>
        <end position="102"/>
    </location>
</feature>
<feature type="compositionally biased region" description="Basic residues" evidence="9">
    <location>
        <begin position="490"/>
        <end position="501"/>
    </location>
</feature>
<evidence type="ECO:0000259" key="10">
    <source>
        <dbReference type="PROSITE" id="PS51192"/>
    </source>
</evidence>
<feature type="compositionally biased region" description="Basic residues" evidence="9">
    <location>
        <begin position="289"/>
        <end position="306"/>
    </location>
</feature>
<feature type="compositionally biased region" description="Basic and acidic residues" evidence="9">
    <location>
        <begin position="13"/>
        <end position="22"/>
    </location>
</feature>
<evidence type="ECO:0000256" key="5">
    <source>
        <dbReference type="ARBA" id="ARBA00022806"/>
    </source>
</evidence>
<keyword evidence="13" id="KW-1185">Reference proteome</keyword>
<evidence type="ECO:0000256" key="4">
    <source>
        <dbReference type="ARBA" id="ARBA00022801"/>
    </source>
</evidence>
<dbReference type="InterPro" id="IPR038718">
    <property type="entry name" value="SNF2-like_sf"/>
</dbReference>
<feature type="compositionally biased region" description="Basic and acidic residues" evidence="9">
    <location>
        <begin position="308"/>
        <end position="326"/>
    </location>
</feature>
<organism evidence="12 13">
    <name type="scientific">Hermetia illucens</name>
    <name type="common">Black soldier fly</name>
    <dbReference type="NCBI Taxonomy" id="343691"/>
    <lineage>
        <taxon>Eukaryota</taxon>
        <taxon>Metazoa</taxon>
        <taxon>Ecdysozoa</taxon>
        <taxon>Arthropoda</taxon>
        <taxon>Hexapoda</taxon>
        <taxon>Insecta</taxon>
        <taxon>Pterygota</taxon>
        <taxon>Neoptera</taxon>
        <taxon>Endopterygota</taxon>
        <taxon>Diptera</taxon>
        <taxon>Brachycera</taxon>
        <taxon>Stratiomyomorpha</taxon>
        <taxon>Stratiomyidae</taxon>
        <taxon>Hermetiinae</taxon>
        <taxon>Hermetia</taxon>
    </lineage>
</organism>
<evidence type="ECO:0000256" key="7">
    <source>
        <dbReference type="ARBA" id="ARBA00023125"/>
    </source>
</evidence>
<evidence type="ECO:0000256" key="8">
    <source>
        <dbReference type="ARBA" id="ARBA00023242"/>
    </source>
</evidence>
<feature type="compositionally biased region" description="Acidic residues" evidence="9">
    <location>
        <begin position="515"/>
        <end position="525"/>
    </location>
</feature>
<dbReference type="Proteomes" id="UP000594454">
    <property type="component" value="Chromosome 4"/>
</dbReference>